<comment type="caution">
    <text evidence="1">The sequence shown here is derived from an EMBL/GenBank/DDBJ whole genome shotgun (WGS) entry which is preliminary data.</text>
</comment>
<accession>A0A8J6DJI9</accession>
<evidence type="ECO:0000313" key="1">
    <source>
        <dbReference type="EMBL" id="KAG8510471.1"/>
    </source>
</evidence>
<reference evidence="1" key="1">
    <citation type="journal article" date="2021" name="Evol. Appl.">
        <title>The genome of the Pyrenean desman and the effects of bottlenecks and inbreeding on the genomic landscape of an endangered species.</title>
        <authorList>
            <person name="Escoda L."/>
            <person name="Castresana J."/>
        </authorList>
    </citation>
    <scope>NUCLEOTIDE SEQUENCE</scope>
    <source>
        <strain evidence="1">IBE-C5619</strain>
    </source>
</reference>
<keyword evidence="1" id="KW-0687">Ribonucleoprotein</keyword>
<sequence>RAIVAFEEQADINVLGPGILATLSSTESSLHYVNTAIHSTARRLLSRYHVVDAHPGSPADTRHHLLTPMGAHEFTATQPEVANWLKVSDAQDVHLAVPTEDWHVKPATEDWAASPTIQTTEQVGTTTEYS</sequence>
<keyword evidence="2" id="KW-1185">Reference proteome</keyword>
<dbReference type="GO" id="GO:0005840">
    <property type="term" value="C:ribosome"/>
    <property type="evidence" value="ECO:0007669"/>
    <property type="project" value="UniProtKB-KW"/>
</dbReference>
<organism evidence="1 2">
    <name type="scientific">Galemys pyrenaicus</name>
    <name type="common">Iberian desman</name>
    <name type="synonym">Pyrenean desman</name>
    <dbReference type="NCBI Taxonomy" id="202257"/>
    <lineage>
        <taxon>Eukaryota</taxon>
        <taxon>Metazoa</taxon>
        <taxon>Chordata</taxon>
        <taxon>Craniata</taxon>
        <taxon>Vertebrata</taxon>
        <taxon>Euteleostomi</taxon>
        <taxon>Mammalia</taxon>
        <taxon>Eutheria</taxon>
        <taxon>Laurasiatheria</taxon>
        <taxon>Eulipotyphla</taxon>
        <taxon>Talpidae</taxon>
        <taxon>Galemys</taxon>
    </lineage>
</organism>
<evidence type="ECO:0000313" key="2">
    <source>
        <dbReference type="Proteomes" id="UP000700334"/>
    </source>
</evidence>
<dbReference type="AlphaFoldDB" id="A0A8J6DJI9"/>
<protein>
    <submittedName>
        <fullName evidence="1">40S ribosomal protein SA</fullName>
    </submittedName>
</protein>
<gene>
    <name evidence="1" type="ORF">J0S82_018475</name>
</gene>
<dbReference type="EMBL" id="JAGFMF010011870">
    <property type="protein sequence ID" value="KAG8510471.1"/>
    <property type="molecule type" value="Genomic_DNA"/>
</dbReference>
<proteinExistence type="predicted"/>
<feature type="non-terminal residue" evidence="1">
    <location>
        <position position="130"/>
    </location>
</feature>
<keyword evidence="1" id="KW-0689">Ribosomal protein</keyword>
<dbReference type="Proteomes" id="UP000700334">
    <property type="component" value="Unassembled WGS sequence"/>
</dbReference>
<name>A0A8J6DJI9_GALPY</name>